<accession>A0A0W8IFV5</accession>
<dbReference type="RefSeq" id="WP_058888547.1">
    <property type="nucleotide sequence ID" value="NZ_LQBM01000003.1"/>
</dbReference>
<name>A0A0W8IFV5_9MICC</name>
<keyword evidence="3" id="KW-1185">Reference proteome</keyword>
<reference evidence="3" key="1">
    <citation type="submission" date="2015-12" db="EMBL/GenBank/DDBJ databases">
        <authorList>
            <person name="Nair G.R."/>
            <person name="Kaur G."/>
            <person name="Mayilraj S."/>
        </authorList>
    </citation>
    <scope>NUCLEOTIDE SEQUENCE [LARGE SCALE GENOMIC DNA]</scope>
    <source>
        <strain evidence="3">CD08_7</strain>
    </source>
</reference>
<dbReference type="PANTHER" id="PTHR37292:SF2">
    <property type="entry name" value="DUF262 DOMAIN-CONTAINING PROTEIN"/>
    <property type="match status" value="1"/>
</dbReference>
<gene>
    <name evidence="2" type="ORF">AVL63_02205</name>
</gene>
<dbReference type="EMBL" id="LQBM01000003">
    <property type="protein sequence ID" value="KUG58865.1"/>
    <property type="molecule type" value="Genomic_DNA"/>
</dbReference>
<evidence type="ECO:0000313" key="3">
    <source>
        <dbReference type="Proteomes" id="UP000054023"/>
    </source>
</evidence>
<evidence type="ECO:0000259" key="1">
    <source>
        <dbReference type="Pfam" id="PF03235"/>
    </source>
</evidence>
<proteinExistence type="predicted"/>
<comment type="caution">
    <text evidence="2">The sequence shown here is derived from an EMBL/GenBank/DDBJ whole genome shotgun (WGS) entry which is preliminary data.</text>
</comment>
<feature type="domain" description="GmrSD restriction endonucleases N-terminal" evidence="1">
    <location>
        <begin position="18"/>
        <end position="214"/>
    </location>
</feature>
<evidence type="ECO:0000313" key="2">
    <source>
        <dbReference type="EMBL" id="KUG58865.1"/>
    </source>
</evidence>
<dbReference type="OrthoDB" id="9787127at2"/>
<dbReference type="InterPro" id="IPR004919">
    <property type="entry name" value="GmrSD_N"/>
</dbReference>
<organism evidence="2 3">
    <name type="scientific">Nesterenkonia jeotgali</name>
    <dbReference type="NCBI Taxonomy" id="317018"/>
    <lineage>
        <taxon>Bacteria</taxon>
        <taxon>Bacillati</taxon>
        <taxon>Actinomycetota</taxon>
        <taxon>Actinomycetes</taxon>
        <taxon>Micrococcales</taxon>
        <taxon>Micrococcaceae</taxon>
        <taxon>Nesterenkonia</taxon>
    </lineage>
</organism>
<dbReference type="Proteomes" id="UP000054023">
    <property type="component" value="Unassembled WGS sequence"/>
</dbReference>
<dbReference type="PANTHER" id="PTHR37292">
    <property type="entry name" value="VNG6097C"/>
    <property type="match status" value="1"/>
</dbReference>
<sequence>MSKYSVQQQQVQALLSWVKTGQIAIPEMQRPFVWTTTKVRDLLDSLYRGYPIGYLITWQSQEVGLKDGTVSGFKQILIDGQQRITAMTAALVGHEVVDKDYSRKRIKIAFNPQTEEFATLTAIIGRDPEWISDVAEFMNAGSTYSAIRSYLDRNPEADVTQVERAFGRLAGIQNAQVGIITLADNLDIETVTDIFIRINSKGVQLSSADFAMSKISSQGDFGSNLRKLIDYFCHMARHPQVYEDIARNDPSFTESGYMQRISWLRHDASDLYDPSYTNVIRVAGLRGFERGKMSSLVSLLSGRDFETRTFSEDLARSSFEQLERVLLEIVNQNNFQQFVLTIKSSGFSHARMIRSKAALDFAYALYLRMKSTGALTDGQMRSVVRRWFVMATLTGRYSGSLESQMEFDIRRIQELGAAAYLDQIEKGQLTDGFWEVELPSNFRTTSTQSPYFMTFLAAQVHRRARGFLSEHITVGQMLEERGDYHHLVPKNYLAQAGVMDRNHYNQIANFAMTETQINISIRDAAPAVYLERVRGQIASGDLVLGEITSESELESAFGENAIPESLNTTTAETYFDFLEDRRHALSIYIRDYYRSL</sequence>
<dbReference type="Pfam" id="PF03235">
    <property type="entry name" value="GmrSD_N"/>
    <property type="match status" value="1"/>
</dbReference>
<protein>
    <recommendedName>
        <fullName evidence="1">GmrSD restriction endonucleases N-terminal domain-containing protein</fullName>
    </recommendedName>
</protein>
<dbReference type="AlphaFoldDB" id="A0A0W8IFV5"/>